<dbReference type="AlphaFoldDB" id="A0A3N1P0U4"/>
<evidence type="ECO:0000256" key="1">
    <source>
        <dbReference type="ARBA" id="ARBA00022729"/>
    </source>
</evidence>
<evidence type="ECO:0000313" key="3">
    <source>
        <dbReference type="EMBL" id="ROQ21228.1"/>
    </source>
</evidence>
<dbReference type="Proteomes" id="UP000273643">
    <property type="component" value="Unassembled WGS sequence"/>
</dbReference>
<gene>
    <name evidence="3" type="ORF">EDC38_1851</name>
</gene>
<dbReference type="Gene3D" id="3.30.365.10">
    <property type="entry name" value="Aldehyde oxidase/xanthine dehydrogenase, molybdopterin binding domain"/>
    <property type="match status" value="4"/>
</dbReference>
<reference evidence="3 4" key="1">
    <citation type="submission" date="2018-11" db="EMBL/GenBank/DDBJ databases">
        <title>Genomic Encyclopedia of Type Strains, Phase IV (KMG-IV): sequencing the most valuable type-strain genomes for metagenomic binning, comparative biology and taxonomic classification.</title>
        <authorList>
            <person name="Goeker M."/>
        </authorList>
    </citation>
    <scope>NUCLEOTIDE SEQUENCE [LARGE SCALE GENOMIC DNA]</scope>
    <source>
        <strain evidence="3 4">DSM 16974</strain>
    </source>
</reference>
<keyword evidence="4" id="KW-1185">Reference proteome</keyword>
<evidence type="ECO:0000259" key="2">
    <source>
        <dbReference type="SMART" id="SM01008"/>
    </source>
</evidence>
<dbReference type="PANTHER" id="PTHR47495">
    <property type="entry name" value="ALDEHYDE DEHYDROGENASE"/>
    <property type="match status" value="1"/>
</dbReference>
<dbReference type="InterPro" id="IPR037165">
    <property type="entry name" value="AldOxase/xan_DH_Mopterin-bd_sf"/>
</dbReference>
<protein>
    <submittedName>
        <fullName evidence="3">Isoquinoline 1-oxidoreductase beta subunit</fullName>
    </submittedName>
</protein>
<organism evidence="3 4">
    <name type="scientific">Marinimicrobium koreense</name>
    <dbReference type="NCBI Taxonomy" id="306545"/>
    <lineage>
        <taxon>Bacteria</taxon>
        <taxon>Pseudomonadati</taxon>
        <taxon>Pseudomonadota</taxon>
        <taxon>Gammaproteobacteria</taxon>
        <taxon>Cellvibrionales</taxon>
        <taxon>Cellvibrionaceae</taxon>
        <taxon>Marinimicrobium</taxon>
    </lineage>
</organism>
<comment type="caution">
    <text evidence="3">The sequence shown here is derived from an EMBL/GenBank/DDBJ whole genome shotgun (WGS) entry which is preliminary data.</text>
</comment>
<sequence length="733" mass="79381">MNKPEAQAPANGGVNLSRRGFLKGSGAAAGAFVFGFSVPFSPSTLAQSDSPEVNAWVVVQPDETVLIRIARQEMGQGSLTGLAQLVAEDLECDWDKVDFELVKPGQNRERDNVWGSQFTAGSTAIRGSHEYLRQGGAAARMMLTEAAARQWQVPASECTVSEGVITHEPSGRTTTFGAVAQAANDIEPPKTESIRLKDPKDWRIAGKDKARLDTLDKLDGSLVYGADFSMPGMLVAVPKACPVHGGKLKSFDAEKVKNMPGVKQVVRVDDETVAVVADTFWRAQKALKALPIEWDEGESAKVSSESIAKKLREGLTADTSFIGNQAGDAKDALAKAERVIEADYSYPYQNHAQMETLAATVRWRKNGCEMWGPTQVPGTALEALAEAAELPQDVCEIHTMRIGGSFGRRAATDYIRQATLIAKQIPDTPIKLMWTREEDMLQGRFHPVTQCRLRASLDDEGNVQALHMRISGQSIMAYAMPQAMSDKGDPVVYQGLDPEGDMALGYSVPNLLVDHAMYNPHIRPGFWRGVNLNQNALYLESFIDELAHAAGQDPLAFRRKLMANHPKHLAVLEAAAEGIGWNTKPPEGIHRGIAQVKGFGSYVAAAAEVSVTDGKVKMHRIVAATDPGHVINPQQVEAQVAGSFVYGLSPLLYSEATVKDGRIEQENFNTYKVMTLQDMPKVEVITMPSGGFWGGVGEPTIAVAAPAVLNAIFAATGKRIRDIPLKNTDLTVS</sequence>
<dbReference type="NCBIfam" id="TIGR01409">
    <property type="entry name" value="TAT_signal_seq"/>
    <property type="match status" value="1"/>
</dbReference>
<dbReference type="InterPro" id="IPR019546">
    <property type="entry name" value="TAT_signal_bac_arc"/>
</dbReference>
<dbReference type="GO" id="GO:0016491">
    <property type="term" value="F:oxidoreductase activity"/>
    <property type="evidence" value="ECO:0007669"/>
    <property type="project" value="InterPro"/>
</dbReference>
<dbReference type="Pfam" id="PF02738">
    <property type="entry name" value="MoCoBD_1"/>
    <property type="match status" value="1"/>
</dbReference>
<dbReference type="PROSITE" id="PS51318">
    <property type="entry name" value="TAT"/>
    <property type="match status" value="1"/>
</dbReference>
<dbReference type="InterPro" id="IPR052516">
    <property type="entry name" value="N-heterocyclic_Hydroxylase"/>
</dbReference>
<feature type="domain" description="Aldehyde oxidase/xanthine dehydrogenase a/b hammerhead" evidence="2">
    <location>
        <begin position="219"/>
        <end position="298"/>
    </location>
</feature>
<dbReference type="InterPro" id="IPR000674">
    <property type="entry name" value="Ald_Oxase/Xan_DH_a/b"/>
</dbReference>
<dbReference type="OrthoDB" id="9767994at2"/>
<dbReference type="PIRSF" id="PIRSF036389">
    <property type="entry name" value="IOR_B"/>
    <property type="match status" value="1"/>
</dbReference>
<dbReference type="Gene3D" id="3.90.1170.50">
    <property type="entry name" value="Aldehyde oxidase/xanthine dehydrogenase, a/b hammerhead"/>
    <property type="match status" value="1"/>
</dbReference>
<accession>A0A3N1P0U4</accession>
<name>A0A3N1P0U4_9GAMM</name>
<dbReference type="InterPro" id="IPR008274">
    <property type="entry name" value="AldOxase/xan_DH_MoCoBD1"/>
</dbReference>
<dbReference type="EMBL" id="RJUK01000001">
    <property type="protein sequence ID" value="ROQ21228.1"/>
    <property type="molecule type" value="Genomic_DNA"/>
</dbReference>
<dbReference type="InterPro" id="IPR006311">
    <property type="entry name" value="TAT_signal"/>
</dbReference>
<dbReference type="InterPro" id="IPR012368">
    <property type="entry name" value="OxRdtase_Mopterin-bd_su_IorB"/>
</dbReference>
<dbReference type="PANTHER" id="PTHR47495:SF2">
    <property type="entry name" value="ALDEHYDE DEHYDROGENASE"/>
    <property type="match status" value="1"/>
</dbReference>
<dbReference type="Pfam" id="PF20256">
    <property type="entry name" value="MoCoBD_2"/>
    <property type="match status" value="2"/>
</dbReference>
<keyword evidence="1" id="KW-0732">Signal</keyword>
<dbReference type="InterPro" id="IPR046867">
    <property type="entry name" value="AldOxase/xan_DH_MoCoBD2"/>
</dbReference>
<dbReference type="SMART" id="SM01008">
    <property type="entry name" value="Ald_Xan_dh_C"/>
    <property type="match status" value="1"/>
</dbReference>
<dbReference type="SUPFAM" id="SSF56003">
    <property type="entry name" value="Molybdenum cofactor-binding domain"/>
    <property type="match status" value="2"/>
</dbReference>
<dbReference type="RefSeq" id="WP_123638251.1">
    <property type="nucleotide sequence ID" value="NZ_RJUK01000001.1"/>
</dbReference>
<evidence type="ECO:0000313" key="4">
    <source>
        <dbReference type="Proteomes" id="UP000273643"/>
    </source>
</evidence>
<proteinExistence type="predicted"/>